<sequence>MPLSIVDVPHDILLLICVKLSPENVLSFAQTCRGVHAIADSEYVWRHLNYCIPLDISAVNGHDIKNVPGSTIKSSVLDALRLDKNWRREDSKIARIRKIDIGHSVLQMIPLGHQWLATMAKTDRTRDLRPLYQISVWRLRDAHGSRHLQVATFDTVLSCQFAASLQDSGNTILLAFGNARTDIHLGSCLEVYELDVRPCSNDNFLSFSPSIIRQWHIYWRSTIYRVFISGTIVSALFLNLDSFTVATPFLMHHAVILNSKTNATEVMELGHTGFAIHKLDIQWPCLVTTGLHNTHSIVVRVLPPGIRATTIQSHQKIISLEKIRPFTFQSSDLVFDCQMGLPGDHQRMSEGDKQGSPRSLTEVYVTTSPHPELPGKATVFRLPLDVYERNIMLTNVAPQYTFNIPAHSTWAAACIGRTGYRAIWLEKTTFGAADGSIQLMKGTFPYSTSSEEQSLVVRLARVDYPYPFEFGAIRDLELQEAAGRVFISLYTGHIYAFEF</sequence>
<evidence type="ECO:0000259" key="1">
    <source>
        <dbReference type="PROSITE" id="PS50181"/>
    </source>
</evidence>
<comment type="caution">
    <text evidence="2">The sequence shown here is derived from an EMBL/GenBank/DDBJ whole genome shotgun (WGS) entry which is preliminary data.</text>
</comment>
<dbReference type="OrthoDB" id="424465at2759"/>
<dbReference type="Proteomes" id="UP000807306">
    <property type="component" value="Unassembled WGS sequence"/>
</dbReference>
<name>A0A9P6EP02_9AGAR</name>
<protein>
    <recommendedName>
        <fullName evidence="1">F-box domain-containing protein</fullName>
    </recommendedName>
</protein>
<dbReference type="SUPFAM" id="SSF81383">
    <property type="entry name" value="F-box domain"/>
    <property type="match status" value="1"/>
</dbReference>
<proteinExistence type="predicted"/>
<dbReference type="EMBL" id="MU157831">
    <property type="protein sequence ID" value="KAF9532611.1"/>
    <property type="molecule type" value="Genomic_DNA"/>
</dbReference>
<gene>
    <name evidence="2" type="ORF">CPB83DRAFT_630282</name>
</gene>
<organism evidence="2 3">
    <name type="scientific">Crepidotus variabilis</name>
    <dbReference type="NCBI Taxonomy" id="179855"/>
    <lineage>
        <taxon>Eukaryota</taxon>
        <taxon>Fungi</taxon>
        <taxon>Dikarya</taxon>
        <taxon>Basidiomycota</taxon>
        <taxon>Agaricomycotina</taxon>
        <taxon>Agaricomycetes</taxon>
        <taxon>Agaricomycetidae</taxon>
        <taxon>Agaricales</taxon>
        <taxon>Agaricineae</taxon>
        <taxon>Crepidotaceae</taxon>
        <taxon>Crepidotus</taxon>
    </lineage>
</organism>
<dbReference type="PROSITE" id="PS50181">
    <property type="entry name" value="FBOX"/>
    <property type="match status" value="1"/>
</dbReference>
<evidence type="ECO:0000313" key="3">
    <source>
        <dbReference type="Proteomes" id="UP000807306"/>
    </source>
</evidence>
<dbReference type="Pfam" id="PF12937">
    <property type="entry name" value="F-box-like"/>
    <property type="match status" value="1"/>
</dbReference>
<dbReference type="AlphaFoldDB" id="A0A9P6EP02"/>
<keyword evidence="3" id="KW-1185">Reference proteome</keyword>
<dbReference type="InterPro" id="IPR036047">
    <property type="entry name" value="F-box-like_dom_sf"/>
</dbReference>
<reference evidence="2" key="1">
    <citation type="submission" date="2020-11" db="EMBL/GenBank/DDBJ databases">
        <authorList>
            <consortium name="DOE Joint Genome Institute"/>
            <person name="Ahrendt S."/>
            <person name="Riley R."/>
            <person name="Andreopoulos W."/>
            <person name="Labutti K."/>
            <person name="Pangilinan J."/>
            <person name="Ruiz-Duenas F.J."/>
            <person name="Barrasa J.M."/>
            <person name="Sanchez-Garcia M."/>
            <person name="Camarero S."/>
            <person name="Miyauchi S."/>
            <person name="Serrano A."/>
            <person name="Linde D."/>
            <person name="Babiker R."/>
            <person name="Drula E."/>
            <person name="Ayuso-Fernandez I."/>
            <person name="Pacheco R."/>
            <person name="Padilla G."/>
            <person name="Ferreira P."/>
            <person name="Barriuso J."/>
            <person name="Kellner H."/>
            <person name="Castanera R."/>
            <person name="Alfaro M."/>
            <person name="Ramirez L."/>
            <person name="Pisabarro A.G."/>
            <person name="Kuo A."/>
            <person name="Tritt A."/>
            <person name="Lipzen A."/>
            <person name="He G."/>
            <person name="Yan M."/>
            <person name="Ng V."/>
            <person name="Cullen D."/>
            <person name="Martin F."/>
            <person name="Rosso M.-N."/>
            <person name="Henrissat B."/>
            <person name="Hibbett D."/>
            <person name="Martinez A.T."/>
            <person name="Grigoriev I.V."/>
        </authorList>
    </citation>
    <scope>NUCLEOTIDE SEQUENCE</scope>
    <source>
        <strain evidence="2">CBS 506.95</strain>
    </source>
</reference>
<evidence type="ECO:0000313" key="2">
    <source>
        <dbReference type="EMBL" id="KAF9532611.1"/>
    </source>
</evidence>
<accession>A0A9P6EP02</accession>
<dbReference type="InterPro" id="IPR001810">
    <property type="entry name" value="F-box_dom"/>
</dbReference>
<feature type="domain" description="F-box" evidence="1">
    <location>
        <begin position="2"/>
        <end position="48"/>
    </location>
</feature>
<dbReference type="Gene3D" id="1.20.1280.50">
    <property type="match status" value="1"/>
</dbReference>